<sequence length="176" mass="19769">MYRIISQIRRYIWLESVVYIIFGLFFLFKPETTINIFIDVLASFFALFGLINLVSWFVQRNKGDELDYSLPVGIFQLILAILILIFAKPILAALPLVIGIVLILVGLSQIIDALGHREFVNVPSLPFIVYGALLIVLGGVLVIHPFGTVLFVLQLLGASLVVTAIVEIIEAWRWRS</sequence>
<organism evidence="2 3">
    <name type="scientific">Lentilactobacillus farraginis DSM 18382 = JCM 14108</name>
    <dbReference type="NCBI Taxonomy" id="1423743"/>
    <lineage>
        <taxon>Bacteria</taxon>
        <taxon>Bacillati</taxon>
        <taxon>Bacillota</taxon>
        <taxon>Bacilli</taxon>
        <taxon>Lactobacillales</taxon>
        <taxon>Lactobacillaceae</taxon>
        <taxon>Lentilactobacillus</taxon>
    </lineage>
</organism>
<dbReference type="Proteomes" id="UP000051966">
    <property type="component" value="Unassembled WGS sequence"/>
</dbReference>
<dbReference type="PATRIC" id="fig|1423743.5.peg.2833"/>
<keyword evidence="3" id="KW-1185">Reference proteome</keyword>
<name>A0A0R1VUS2_9LACO</name>
<dbReference type="PANTHER" id="PTHR34989:SF1">
    <property type="entry name" value="PROTEIN HDED"/>
    <property type="match status" value="1"/>
</dbReference>
<dbReference type="InterPro" id="IPR005325">
    <property type="entry name" value="DUF308_memb"/>
</dbReference>
<gene>
    <name evidence="2" type="ORF">FD41_GL002755</name>
</gene>
<evidence type="ECO:0000256" key="1">
    <source>
        <dbReference type="SAM" id="Phobius"/>
    </source>
</evidence>
<proteinExistence type="predicted"/>
<accession>A0A0R1VUS2</accession>
<feature type="transmembrane region" description="Helical" evidence="1">
    <location>
        <begin position="34"/>
        <end position="58"/>
    </location>
</feature>
<protein>
    <recommendedName>
        <fullName evidence="4">Acid-resistance membrane protein</fullName>
    </recommendedName>
</protein>
<dbReference type="Pfam" id="PF03729">
    <property type="entry name" value="DUF308"/>
    <property type="match status" value="2"/>
</dbReference>
<evidence type="ECO:0000313" key="2">
    <source>
        <dbReference type="EMBL" id="KRM09167.1"/>
    </source>
</evidence>
<dbReference type="InterPro" id="IPR052712">
    <property type="entry name" value="Acid_resist_chaperone_HdeD"/>
</dbReference>
<evidence type="ECO:0000313" key="3">
    <source>
        <dbReference type="Proteomes" id="UP000051966"/>
    </source>
</evidence>
<feature type="transmembrane region" description="Helical" evidence="1">
    <location>
        <begin position="12"/>
        <end position="28"/>
    </location>
</feature>
<feature type="transmembrane region" description="Helical" evidence="1">
    <location>
        <begin position="127"/>
        <end position="146"/>
    </location>
</feature>
<dbReference type="PANTHER" id="PTHR34989">
    <property type="entry name" value="PROTEIN HDED"/>
    <property type="match status" value="1"/>
</dbReference>
<comment type="caution">
    <text evidence="2">The sequence shown here is derived from an EMBL/GenBank/DDBJ whole genome shotgun (WGS) entry which is preliminary data.</text>
</comment>
<reference evidence="2 3" key="1">
    <citation type="journal article" date="2015" name="Genome Announc.">
        <title>Expanding the biotechnology potential of lactobacilli through comparative genomics of 213 strains and associated genera.</title>
        <authorList>
            <person name="Sun Z."/>
            <person name="Harris H.M."/>
            <person name="McCann A."/>
            <person name="Guo C."/>
            <person name="Argimon S."/>
            <person name="Zhang W."/>
            <person name="Yang X."/>
            <person name="Jeffery I.B."/>
            <person name="Cooney J.C."/>
            <person name="Kagawa T.F."/>
            <person name="Liu W."/>
            <person name="Song Y."/>
            <person name="Salvetti E."/>
            <person name="Wrobel A."/>
            <person name="Rasinkangas P."/>
            <person name="Parkhill J."/>
            <person name="Rea M.C."/>
            <person name="O'Sullivan O."/>
            <person name="Ritari J."/>
            <person name="Douillard F.P."/>
            <person name="Paul Ross R."/>
            <person name="Yang R."/>
            <person name="Briner A.E."/>
            <person name="Felis G.E."/>
            <person name="de Vos W.M."/>
            <person name="Barrangou R."/>
            <person name="Klaenhammer T.R."/>
            <person name="Caufield P.W."/>
            <person name="Cui Y."/>
            <person name="Zhang H."/>
            <person name="O'Toole P.W."/>
        </authorList>
    </citation>
    <scope>NUCLEOTIDE SEQUENCE [LARGE SCALE GENOMIC DNA]</scope>
    <source>
        <strain evidence="2 3">DSM 18382</strain>
    </source>
</reference>
<feature type="transmembrane region" description="Helical" evidence="1">
    <location>
        <begin position="70"/>
        <end position="87"/>
    </location>
</feature>
<keyword evidence="1" id="KW-0812">Transmembrane</keyword>
<evidence type="ECO:0008006" key="4">
    <source>
        <dbReference type="Google" id="ProtNLM"/>
    </source>
</evidence>
<keyword evidence="1" id="KW-0472">Membrane</keyword>
<feature type="transmembrane region" description="Helical" evidence="1">
    <location>
        <begin position="152"/>
        <end position="172"/>
    </location>
</feature>
<dbReference type="EMBL" id="AZFY01000054">
    <property type="protein sequence ID" value="KRM09167.1"/>
    <property type="molecule type" value="Genomic_DNA"/>
</dbReference>
<dbReference type="RefSeq" id="WP_056983796.1">
    <property type="nucleotide sequence ID" value="NZ_AZFY01000054.1"/>
</dbReference>
<feature type="transmembrane region" description="Helical" evidence="1">
    <location>
        <begin position="93"/>
        <end position="115"/>
    </location>
</feature>
<dbReference type="GO" id="GO:0005886">
    <property type="term" value="C:plasma membrane"/>
    <property type="evidence" value="ECO:0007669"/>
    <property type="project" value="TreeGrafter"/>
</dbReference>
<dbReference type="OrthoDB" id="2307496at2"/>
<keyword evidence="1" id="KW-1133">Transmembrane helix</keyword>
<dbReference type="AlphaFoldDB" id="A0A0R1VUS2"/>